<feature type="domain" description="DUF5666" evidence="1">
    <location>
        <begin position="204"/>
        <end position="259"/>
    </location>
</feature>
<protein>
    <recommendedName>
        <fullName evidence="1">DUF5666 domain-containing protein</fullName>
    </recommendedName>
</protein>
<feature type="domain" description="DUF5666" evidence="1">
    <location>
        <begin position="128"/>
        <end position="192"/>
    </location>
</feature>
<dbReference type="PROSITE" id="PS51257">
    <property type="entry name" value="PROKAR_LIPOPROTEIN"/>
    <property type="match status" value="1"/>
</dbReference>
<sequence length="417" mass="42402">MTSKPPRAAPAVSGLKQRFTACALGCLLALSACGGGGGGSPSASNGVGVGGTGSAAGPVTGFGSIIVNDIRFDDSTALIFDDDDTSKNRSDIKLGMLVDVRSGVFTDDATTGLRNATATQIIYGSSLKGVVTAKGASSITVLGQVVNVTSTTVFDGFASGLASVTTSSPNNLVEVHALFNPSTSQFTATRIERKSAPLSECKLTGLVNALSTNAQTFFINGFSVAYAGATRVSGLAEGQRVKVRLAFNAGNCTNNATRIDGAQTAFADNSSAEVEGFVSNFISSAGAITFKVNGVPVSATTVATGVADGIRVEAEGVVRNGVLVASKVERKDLPSTDSVRLFGSPSGHAPSTATTGTFIVQGQTVYYDTATTRFDNFSDSNTFNNPSASLEVRGAPDNSGTVSPGTVIIASEIKLKN</sequence>
<feature type="domain" description="DUF5666" evidence="1">
    <location>
        <begin position="282"/>
        <end position="329"/>
    </location>
</feature>
<dbReference type="Pfam" id="PF18914">
    <property type="entry name" value="DUF5666"/>
    <property type="match status" value="4"/>
</dbReference>
<dbReference type="InterPro" id="IPR043724">
    <property type="entry name" value="DUF5666"/>
</dbReference>
<organism evidence="2 3">
    <name type="scientific">Aquabacterium commune</name>
    <dbReference type="NCBI Taxonomy" id="70586"/>
    <lineage>
        <taxon>Bacteria</taxon>
        <taxon>Pseudomonadati</taxon>
        <taxon>Pseudomonadota</taxon>
        <taxon>Betaproteobacteria</taxon>
        <taxon>Burkholderiales</taxon>
        <taxon>Aquabacterium</taxon>
    </lineage>
</organism>
<evidence type="ECO:0000313" key="3">
    <source>
        <dbReference type="Proteomes" id="UP000294593"/>
    </source>
</evidence>
<proteinExistence type="predicted"/>
<accession>A0A4R6RN52</accession>
<reference evidence="2 3" key="1">
    <citation type="submission" date="2019-03" db="EMBL/GenBank/DDBJ databases">
        <title>Genomic Encyclopedia of Type Strains, Phase IV (KMG-IV): sequencing the most valuable type-strain genomes for metagenomic binning, comparative biology and taxonomic classification.</title>
        <authorList>
            <person name="Goeker M."/>
        </authorList>
    </citation>
    <scope>NUCLEOTIDE SEQUENCE [LARGE SCALE GENOMIC DNA]</scope>
    <source>
        <strain evidence="2 3">DSM 11901</strain>
    </source>
</reference>
<gene>
    <name evidence="2" type="ORF">EV672_101267</name>
</gene>
<name>A0A4R6RN52_9BURK</name>
<evidence type="ECO:0000259" key="1">
    <source>
        <dbReference type="Pfam" id="PF18914"/>
    </source>
</evidence>
<dbReference type="EMBL" id="SNXW01000001">
    <property type="protein sequence ID" value="TDP88123.1"/>
    <property type="molecule type" value="Genomic_DNA"/>
</dbReference>
<evidence type="ECO:0000313" key="2">
    <source>
        <dbReference type="EMBL" id="TDP88123.1"/>
    </source>
</evidence>
<comment type="caution">
    <text evidence="2">The sequence shown here is derived from an EMBL/GenBank/DDBJ whole genome shotgun (WGS) entry which is preliminary data.</text>
</comment>
<feature type="domain" description="DUF5666" evidence="1">
    <location>
        <begin position="354"/>
        <end position="402"/>
    </location>
</feature>
<dbReference type="AlphaFoldDB" id="A0A4R6RN52"/>
<dbReference type="Proteomes" id="UP000294593">
    <property type="component" value="Unassembled WGS sequence"/>
</dbReference>
<keyword evidence="3" id="KW-1185">Reference proteome</keyword>
<dbReference type="RefSeq" id="WP_133605774.1">
    <property type="nucleotide sequence ID" value="NZ_SNXW01000001.1"/>
</dbReference>
<dbReference type="OrthoDB" id="8906854at2"/>